<sequence>SGGYRGGGSTRNDNVFDGEESNAVVNNVMEAEKAVSIRTVILLAEEWLATTNDTLIQQVQLQQRKQVQINAVNNAVVERLSSEYKRVMKEIFSIAVNFNQGVRNQLDEIRRLEEAAKIAVADDIKSALIADILFDHWPFPILPEHIASL</sequence>
<evidence type="ECO:0000313" key="1">
    <source>
        <dbReference type="Proteomes" id="UP000887579"/>
    </source>
</evidence>
<reference evidence="2" key="1">
    <citation type="submission" date="2022-11" db="UniProtKB">
        <authorList>
            <consortium name="WormBaseParasite"/>
        </authorList>
    </citation>
    <scope>IDENTIFICATION</scope>
</reference>
<dbReference type="WBParaSite" id="ES5_v2.g29623.t1">
    <property type="protein sequence ID" value="ES5_v2.g29623.t1"/>
    <property type="gene ID" value="ES5_v2.g29623"/>
</dbReference>
<name>A0AC34GJ10_9BILA</name>
<evidence type="ECO:0000313" key="2">
    <source>
        <dbReference type="WBParaSite" id="ES5_v2.g29623.t1"/>
    </source>
</evidence>
<protein>
    <submittedName>
        <fullName evidence="2">Uncharacterized protein</fullName>
    </submittedName>
</protein>
<dbReference type="Proteomes" id="UP000887579">
    <property type="component" value="Unplaced"/>
</dbReference>
<organism evidence="1 2">
    <name type="scientific">Panagrolaimus sp. ES5</name>
    <dbReference type="NCBI Taxonomy" id="591445"/>
    <lineage>
        <taxon>Eukaryota</taxon>
        <taxon>Metazoa</taxon>
        <taxon>Ecdysozoa</taxon>
        <taxon>Nematoda</taxon>
        <taxon>Chromadorea</taxon>
        <taxon>Rhabditida</taxon>
        <taxon>Tylenchina</taxon>
        <taxon>Panagrolaimomorpha</taxon>
        <taxon>Panagrolaimoidea</taxon>
        <taxon>Panagrolaimidae</taxon>
        <taxon>Panagrolaimus</taxon>
    </lineage>
</organism>
<proteinExistence type="predicted"/>
<accession>A0AC34GJ10</accession>